<sequence length="223" mass="24367">MAHLALRLQDSVLSTQEVLCPPVRYRAISLRRSPQRAPLKTSTTFSMLKSIPAFQAAPLSNNAVLVAWSDSLGGVVGSIQAYRQATAALHRKCSRNYCSPPAVARGGTHVSPEDVLSQTDKELAELRTLEELLLSGMLLYGVIYDSLMLRTDRIVQQQLRNQSLALAPINRLPPEILAYLFVMGLDTPASTPLSMDLDMDGESKASNITKARDTDRTISRSSG</sequence>
<dbReference type="HOGENOM" id="CLU_1239946_0_0_1"/>
<keyword evidence="3" id="KW-1185">Reference proteome</keyword>
<evidence type="ECO:0000313" key="2">
    <source>
        <dbReference type="EMBL" id="KDQ20291.1"/>
    </source>
</evidence>
<feature type="region of interest" description="Disordered" evidence="1">
    <location>
        <begin position="197"/>
        <end position="223"/>
    </location>
</feature>
<feature type="compositionally biased region" description="Basic and acidic residues" evidence="1">
    <location>
        <begin position="210"/>
        <end position="223"/>
    </location>
</feature>
<dbReference type="AlphaFoldDB" id="A0A067N944"/>
<dbReference type="EMBL" id="KL198018">
    <property type="protein sequence ID" value="KDQ20291.1"/>
    <property type="molecule type" value="Genomic_DNA"/>
</dbReference>
<name>A0A067N944_BOTB1</name>
<protein>
    <submittedName>
        <fullName evidence="2">Uncharacterized protein</fullName>
    </submittedName>
</protein>
<proteinExistence type="predicted"/>
<accession>A0A067N944</accession>
<evidence type="ECO:0000313" key="3">
    <source>
        <dbReference type="Proteomes" id="UP000027195"/>
    </source>
</evidence>
<organism evidence="2 3">
    <name type="scientific">Botryobasidium botryosum (strain FD-172 SS1)</name>
    <dbReference type="NCBI Taxonomy" id="930990"/>
    <lineage>
        <taxon>Eukaryota</taxon>
        <taxon>Fungi</taxon>
        <taxon>Dikarya</taxon>
        <taxon>Basidiomycota</taxon>
        <taxon>Agaricomycotina</taxon>
        <taxon>Agaricomycetes</taxon>
        <taxon>Cantharellales</taxon>
        <taxon>Botryobasidiaceae</taxon>
        <taxon>Botryobasidium</taxon>
    </lineage>
</organism>
<gene>
    <name evidence="2" type="ORF">BOTBODRAFT_27707</name>
</gene>
<evidence type="ECO:0000256" key="1">
    <source>
        <dbReference type="SAM" id="MobiDB-lite"/>
    </source>
</evidence>
<dbReference type="Proteomes" id="UP000027195">
    <property type="component" value="Unassembled WGS sequence"/>
</dbReference>
<reference evidence="3" key="1">
    <citation type="journal article" date="2014" name="Proc. Natl. Acad. Sci. U.S.A.">
        <title>Extensive sampling of basidiomycete genomes demonstrates inadequacy of the white-rot/brown-rot paradigm for wood decay fungi.</title>
        <authorList>
            <person name="Riley R."/>
            <person name="Salamov A.A."/>
            <person name="Brown D.W."/>
            <person name="Nagy L.G."/>
            <person name="Floudas D."/>
            <person name="Held B.W."/>
            <person name="Levasseur A."/>
            <person name="Lombard V."/>
            <person name="Morin E."/>
            <person name="Otillar R."/>
            <person name="Lindquist E.A."/>
            <person name="Sun H."/>
            <person name="LaButti K.M."/>
            <person name="Schmutz J."/>
            <person name="Jabbour D."/>
            <person name="Luo H."/>
            <person name="Baker S.E."/>
            <person name="Pisabarro A.G."/>
            <person name="Walton J.D."/>
            <person name="Blanchette R.A."/>
            <person name="Henrissat B."/>
            <person name="Martin F."/>
            <person name="Cullen D."/>
            <person name="Hibbett D.S."/>
            <person name="Grigoriev I.V."/>
        </authorList>
    </citation>
    <scope>NUCLEOTIDE SEQUENCE [LARGE SCALE GENOMIC DNA]</scope>
    <source>
        <strain evidence="3">FD-172 SS1</strain>
    </source>
</reference>
<dbReference type="InParanoid" id="A0A067N944"/>